<keyword evidence="2" id="KW-0732">Signal</keyword>
<dbReference type="EMBL" id="GGEC01091133">
    <property type="protein sequence ID" value="MBX71617.1"/>
    <property type="molecule type" value="Transcribed_RNA"/>
</dbReference>
<keyword evidence="1" id="KW-1133">Transmembrane helix</keyword>
<dbReference type="AlphaFoldDB" id="A0A2P2QXD9"/>
<keyword evidence="1" id="KW-0812">Transmembrane</keyword>
<sequence>MVILCLAWPHGVSIFSMLVQQLVSASPSACMCVHRVYYILTICLSLLYLHYAGLNRALPISFNVFGVG</sequence>
<proteinExistence type="predicted"/>
<feature type="transmembrane region" description="Helical" evidence="1">
    <location>
        <begin position="35"/>
        <end position="54"/>
    </location>
</feature>
<accession>A0A2P2QXD9</accession>
<protein>
    <submittedName>
        <fullName evidence="3">Uncharacterized protein</fullName>
    </submittedName>
</protein>
<evidence type="ECO:0000256" key="1">
    <source>
        <dbReference type="SAM" id="Phobius"/>
    </source>
</evidence>
<keyword evidence="1" id="KW-0472">Membrane</keyword>
<evidence type="ECO:0000313" key="3">
    <source>
        <dbReference type="EMBL" id="MBX71617.1"/>
    </source>
</evidence>
<feature type="signal peptide" evidence="2">
    <location>
        <begin position="1"/>
        <end position="25"/>
    </location>
</feature>
<evidence type="ECO:0000256" key="2">
    <source>
        <dbReference type="SAM" id="SignalP"/>
    </source>
</evidence>
<feature type="chain" id="PRO_5015203040" evidence="2">
    <location>
        <begin position="26"/>
        <end position="68"/>
    </location>
</feature>
<organism evidence="3">
    <name type="scientific">Rhizophora mucronata</name>
    <name type="common">Asiatic mangrove</name>
    <dbReference type="NCBI Taxonomy" id="61149"/>
    <lineage>
        <taxon>Eukaryota</taxon>
        <taxon>Viridiplantae</taxon>
        <taxon>Streptophyta</taxon>
        <taxon>Embryophyta</taxon>
        <taxon>Tracheophyta</taxon>
        <taxon>Spermatophyta</taxon>
        <taxon>Magnoliopsida</taxon>
        <taxon>eudicotyledons</taxon>
        <taxon>Gunneridae</taxon>
        <taxon>Pentapetalae</taxon>
        <taxon>rosids</taxon>
        <taxon>fabids</taxon>
        <taxon>Malpighiales</taxon>
        <taxon>Rhizophoraceae</taxon>
        <taxon>Rhizophora</taxon>
    </lineage>
</organism>
<reference evidence="3" key="1">
    <citation type="submission" date="2018-02" db="EMBL/GenBank/DDBJ databases">
        <title>Rhizophora mucronata_Transcriptome.</title>
        <authorList>
            <person name="Meera S.P."/>
            <person name="Sreeshan A."/>
            <person name="Augustine A."/>
        </authorList>
    </citation>
    <scope>NUCLEOTIDE SEQUENCE</scope>
    <source>
        <tissue evidence="3">Leaf</tissue>
    </source>
</reference>
<name>A0A2P2QXD9_RHIMU</name>